<dbReference type="Pfam" id="PF00168">
    <property type="entry name" value="C2"/>
    <property type="match status" value="1"/>
</dbReference>
<evidence type="ECO:0000313" key="5">
    <source>
        <dbReference type="EMBL" id="KAI8580031.1"/>
    </source>
</evidence>
<dbReference type="Pfam" id="PF06292">
    <property type="entry name" value="MUN"/>
    <property type="match status" value="1"/>
</dbReference>
<feature type="compositionally biased region" description="Polar residues" evidence="1">
    <location>
        <begin position="203"/>
        <end position="224"/>
    </location>
</feature>
<dbReference type="Gene3D" id="1.20.58.1100">
    <property type="match status" value="1"/>
</dbReference>
<dbReference type="PANTHER" id="PTHR47263:SF1">
    <property type="entry name" value="C2 DOMAIN PROTEIN (AFU_ORTHOLOGUE AFUA_7G02350)"/>
    <property type="match status" value="1"/>
</dbReference>
<feature type="region of interest" description="Disordered" evidence="1">
    <location>
        <begin position="203"/>
        <end position="234"/>
    </location>
</feature>
<gene>
    <name evidence="5" type="ORF">K450DRAFT_239027</name>
</gene>
<dbReference type="EMBL" id="MU620915">
    <property type="protein sequence ID" value="KAI8580031.1"/>
    <property type="molecule type" value="Genomic_DNA"/>
</dbReference>
<dbReference type="Gene3D" id="1.10.357.50">
    <property type="match status" value="1"/>
</dbReference>
<dbReference type="InterPro" id="IPR014772">
    <property type="entry name" value="Munc13_dom-2"/>
</dbReference>
<dbReference type="SMART" id="SM00239">
    <property type="entry name" value="C2"/>
    <property type="match status" value="1"/>
</dbReference>
<dbReference type="InterPro" id="IPR052811">
    <property type="entry name" value="Glucose_resp_signaling"/>
</dbReference>
<dbReference type="InterPro" id="IPR035892">
    <property type="entry name" value="C2_domain_sf"/>
</dbReference>
<dbReference type="InterPro" id="IPR014770">
    <property type="entry name" value="Munc13_1"/>
</dbReference>
<accession>A0AAD5EBN4</accession>
<protein>
    <submittedName>
        <fullName evidence="5">Uncharacterized protein</fullName>
    </submittedName>
</protein>
<feature type="domain" description="MHD1" evidence="3">
    <location>
        <begin position="650"/>
        <end position="769"/>
    </location>
</feature>
<dbReference type="SUPFAM" id="SSF49562">
    <property type="entry name" value="C2 domain (Calcium/lipid-binding domain, CaLB)"/>
    <property type="match status" value="1"/>
</dbReference>
<feature type="domain" description="C2" evidence="2">
    <location>
        <begin position="848"/>
        <end position="964"/>
    </location>
</feature>
<proteinExistence type="predicted"/>
<evidence type="ECO:0000259" key="2">
    <source>
        <dbReference type="PROSITE" id="PS50004"/>
    </source>
</evidence>
<feature type="region of interest" description="Disordered" evidence="1">
    <location>
        <begin position="1"/>
        <end position="21"/>
    </location>
</feature>
<evidence type="ECO:0000259" key="3">
    <source>
        <dbReference type="PROSITE" id="PS51258"/>
    </source>
</evidence>
<feature type="region of interest" description="Disordered" evidence="1">
    <location>
        <begin position="1248"/>
        <end position="1267"/>
    </location>
</feature>
<dbReference type="Gene3D" id="2.60.40.150">
    <property type="entry name" value="C2 domain"/>
    <property type="match status" value="1"/>
</dbReference>
<dbReference type="RefSeq" id="XP_051445035.1">
    <property type="nucleotide sequence ID" value="XM_051588701.1"/>
</dbReference>
<dbReference type="GeneID" id="75914046"/>
<reference evidence="5" key="1">
    <citation type="submission" date="2021-06" db="EMBL/GenBank/DDBJ databases">
        <authorList>
            <consortium name="DOE Joint Genome Institute"/>
            <person name="Mondo S.J."/>
            <person name="Amses K.R."/>
            <person name="Simmons D.R."/>
            <person name="Longcore J.E."/>
            <person name="Seto K."/>
            <person name="Alves G.H."/>
            <person name="Bonds A.E."/>
            <person name="Quandt C.A."/>
            <person name="Davis W.J."/>
            <person name="Chang Y."/>
            <person name="Letcher P.M."/>
            <person name="Powell M.J."/>
            <person name="Kuo A."/>
            <person name="Labutti K."/>
            <person name="Pangilinan J."/>
            <person name="Andreopoulos W."/>
            <person name="Tritt A."/>
            <person name="Riley R."/>
            <person name="Hundley H."/>
            <person name="Johnson J."/>
            <person name="Lipzen A."/>
            <person name="Barry K."/>
            <person name="Berbee M.L."/>
            <person name="Buchler N.E."/>
            <person name="Grigoriev I.V."/>
            <person name="Spatafora J.W."/>
            <person name="Stajich J.E."/>
            <person name="James T.Y."/>
        </authorList>
    </citation>
    <scope>NUCLEOTIDE SEQUENCE</scope>
    <source>
        <strain evidence="5">AG</strain>
    </source>
</reference>
<feature type="compositionally biased region" description="Low complexity" evidence="1">
    <location>
        <begin position="1"/>
        <end position="10"/>
    </location>
</feature>
<feature type="domain" description="MHD2" evidence="4">
    <location>
        <begin position="1055"/>
        <end position="1173"/>
    </location>
</feature>
<dbReference type="PROSITE" id="PS51259">
    <property type="entry name" value="MHD2"/>
    <property type="match status" value="1"/>
</dbReference>
<keyword evidence="6" id="KW-1185">Reference proteome</keyword>
<reference evidence="5" key="2">
    <citation type="journal article" date="2022" name="Proc. Natl. Acad. Sci. U.S.A.">
        <title>Diploid-dominant life cycles characterize the early evolution of Fungi.</title>
        <authorList>
            <person name="Amses K.R."/>
            <person name="Simmons D.R."/>
            <person name="Longcore J.E."/>
            <person name="Mondo S.J."/>
            <person name="Seto K."/>
            <person name="Jeronimo G.H."/>
            <person name="Bonds A.E."/>
            <person name="Quandt C.A."/>
            <person name="Davis W.J."/>
            <person name="Chang Y."/>
            <person name="Federici B.A."/>
            <person name="Kuo A."/>
            <person name="LaButti K."/>
            <person name="Pangilinan J."/>
            <person name="Andreopoulos W."/>
            <person name="Tritt A."/>
            <person name="Riley R."/>
            <person name="Hundley H."/>
            <person name="Johnson J."/>
            <person name="Lipzen A."/>
            <person name="Barry K."/>
            <person name="Lang B.F."/>
            <person name="Cuomo C.A."/>
            <person name="Buchler N.E."/>
            <person name="Grigoriev I.V."/>
            <person name="Spatafora J.W."/>
            <person name="Stajich J.E."/>
            <person name="James T.Y."/>
        </authorList>
    </citation>
    <scope>NUCLEOTIDE SEQUENCE</scope>
    <source>
        <strain evidence="5">AG</strain>
    </source>
</reference>
<evidence type="ECO:0000259" key="4">
    <source>
        <dbReference type="PROSITE" id="PS51259"/>
    </source>
</evidence>
<dbReference type="InterPro" id="IPR010439">
    <property type="entry name" value="MUN_dom"/>
</dbReference>
<evidence type="ECO:0000256" key="1">
    <source>
        <dbReference type="SAM" id="MobiDB-lite"/>
    </source>
</evidence>
<evidence type="ECO:0000313" key="6">
    <source>
        <dbReference type="Proteomes" id="UP001206595"/>
    </source>
</evidence>
<dbReference type="PROSITE" id="PS50004">
    <property type="entry name" value="C2"/>
    <property type="match status" value="1"/>
</dbReference>
<dbReference type="Proteomes" id="UP001206595">
    <property type="component" value="Unassembled WGS sequence"/>
</dbReference>
<name>A0AAD5EBN4_UMBRA</name>
<dbReference type="PANTHER" id="PTHR47263">
    <property type="entry name" value="ADENYLATE CYCLASE ACTIVATION PROTEIN GIT1"/>
    <property type="match status" value="1"/>
</dbReference>
<feature type="region of interest" description="Disordered" evidence="1">
    <location>
        <begin position="333"/>
        <end position="384"/>
    </location>
</feature>
<sequence length="1289" mass="147293">MELHGGSTLRRGGGGGRSKTSKTINPLAVYDYALRCAILASLEDSRQSQKADEAQKSRQDKHSSVHLGDVLGNITERFSEDSKPDKLTKEIVRGLLKRIDDIIKGKDTTRHEYHDPKFITSLTLFQRPLQLQKSRPMGTINDLVIIFLKTSEVELKKDNPNPAVWGEHLTQYIACFSDLLKKTIQEDAPSSASPELLQALSTFSGPKSARSNSGNKRSTIVNSPNPSPGNGIESLENAPMVQTVQHLFQVSEKDHRKKLRELQPICTESTLLVDLKKCINNVHTNQPFPGRREDFPSSAVWDNWQKREVKQLTELMKSMMLMNPNLSLGSETDVGSSNLLASGRRPYSGDAHHRRSSDVSEHRMSMYGSNGLDVHEPPTSPRPDVPQSSFTFIPNDPRSYFKLLLNMCIDFDNNVVPESERAKTKVLSTQSDDLLKECWMRWRLSAPYRSILYLETVKARFDNGELEFDDVKDAIKGVDKVLKEVDISSWAINDRESLVRVFEGLNHTILRTLADSVSEYWKINPDWIDDLATMLERIYENPVYAEDHPNPYRELEQIDEIVEGAAVTRWADIVNVTYDKQSDDLTNLLNLADKLSKELTTVAKKFKGPIMDRLFLPGIVMTKQMPYFALEIENWAHSPDVHTVPIKVIFDLYHKVLKLKNLYDRFGPSKKAALFKVESWFLLHVRRWLKTTDAETPEWVNNAIVQDQFQRINETTEHSSSVVDLFSMFHQAVDFVQGLEWPNDNQYFRFMTVLSKVIGKALEQYTTTLETMFSADMYPRTEAESQLSYSVSFYNRARSQLIGGRMRKDTEPFDFTAQMCVKLNDIEAARSRLDKLYQIMEADEIANALRESGITTVEKVEQSNFLYSIKVVMAENLKPMDANGLSDPYVVLEIDGKQVAKTRTVYETLNPRWDQIFDIPLNNQTVEVLALVLDEDVLGADEDCGAAWFKLSPQYFDDYQTHEIILNLDTQGKIVLRISMEGEKDDIQFWFGKAFRTLKRAENDTGRLIVERMSGFIHQCLSDKVMAKLLGRERGLFSAFKSSTKPIEPTLQDCEESLAPLLDYFEKNLKTLNENLSETAMQLVVLKIWKEILLTLEGLLLPPLSDQPSDKKPLDEYEIHVVFKWLELLKVLFNGGEDGDAVPIDKLENSQYYALLAINASYNMETETLIYEYQNVLRNQGDMKTRGGRKADRSKTVYHSRHTIKQKRRPPSTKRTVAHDMPSSETILRILRMRPGKHVRDFIHAEFEKRNHPPPPPVSQQAASDDQHLLPMLPDAMLTPSDESMQRLS</sequence>
<dbReference type="PROSITE" id="PS51258">
    <property type="entry name" value="MHD1"/>
    <property type="match status" value="1"/>
</dbReference>
<organism evidence="5 6">
    <name type="scientific">Umbelopsis ramanniana AG</name>
    <dbReference type="NCBI Taxonomy" id="1314678"/>
    <lineage>
        <taxon>Eukaryota</taxon>
        <taxon>Fungi</taxon>
        <taxon>Fungi incertae sedis</taxon>
        <taxon>Mucoromycota</taxon>
        <taxon>Mucoromycotina</taxon>
        <taxon>Umbelopsidomycetes</taxon>
        <taxon>Umbelopsidales</taxon>
        <taxon>Umbelopsidaceae</taxon>
        <taxon>Umbelopsis</taxon>
    </lineage>
</organism>
<comment type="caution">
    <text evidence="5">The sequence shown here is derived from an EMBL/GenBank/DDBJ whole genome shotgun (WGS) entry which is preliminary data.</text>
</comment>
<dbReference type="InterPro" id="IPR000008">
    <property type="entry name" value="C2_dom"/>
</dbReference>